<organism evidence="1 2">
    <name type="scientific">Caerostris extrusa</name>
    <name type="common">Bark spider</name>
    <name type="synonym">Caerostris bankana</name>
    <dbReference type="NCBI Taxonomy" id="172846"/>
    <lineage>
        <taxon>Eukaryota</taxon>
        <taxon>Metazoa</taxon>
        <taxon>Ecdysozoa</taxon>
        <taxon>Arthropoda</taxon>
        <taxon>Chelicerata</taxon>
        <taxon>Arachnida</taxon>
        <taxon>Araneae</taxon>
        <taxon>Araneomorphae</taxon>
        <taxon>Entelegynae</taxon>
        <taxon>Araneoidea</taxon>
        <taxon>Araneidae</taxon>
        <taxon>Caerostris</taxon>
    </lineage>
</organism>
<evidence type="ECO:0000313" key="2">
    <source>
        <dbReference type="Proteomes" id="UP001054945"/>
    </source>
</evidence>
<protein>
    <submittedName>
        <fullName evidence="1">Uncharacterized protein</fullName>
    </submittedName>
</protein>
<dbReference type="EMBL" id="BPLR01014250">
    <property type="protein sequence ID" value="GIY67496.1"/>
    <property type="molecule type" value="Genomic_DNA"/>
</dbReference>
<reference evidence="1 2" key="1">
    <citation type="submission" date="2021-06" db="EMBL/GenBank/DDBJ databases">
        <title>Caerostris extrusa draft genome.</title>
        <authorList>
            <person name="Kono N."/>
            <person name="Arakawa K."/>
        </authorList>
    </citation>
    <scope>NUCLEOTIDE SEQUENCE [LARGE SCALE GENOMIC DNA]</scope>
</reference>
<evidence type="ECO:0000313" key="1">
    <source>
        <dbReference type="EMBL" id="GIY67496.1"/>
    </source>
</evidence>
<keyword evidence="2" id="KW-1185">Reference proteome</keyword>
<name>A0AAV4VBJ2_CAEEX</name>
<dbReference type="AlphaFoldDB" id="A0AAV4VBJ2"/>
<sequence>MLLEQSKRCVTSSDTGTHLVSFMCLLLRKDLVSQCDFQCCAVIQWRVGCVFFNTQQTTDSQIPLLAVFLLIGQKVSPVAPSVDSLRGASLQVHPLWKRIHHETELRNPQKKCTRMRSLIPAQFASEDFCRQEPYRGISQPTCDVLAYTN</sequence>
<comment type="caution">
    <text evidence="1">The sequence shown here is derived from an EMBL/GenBank/DDBJ whole genome shotgun (WGS) entry which is preliminary data.</text>
</comment>
<proteinExistence type="predicted"/>
<gene>
    <name evidence="1" type="ORF">CEXT_242711</name>
</gene>
<dbReference type="Proteomes" id="UP001054945">
    <property type="component" value="Unassembled WGS sequence"/>
</dbReference>
<accession>A0AAV4VBJ2</accession>